<reference evidence="1 2" key="1">
    <citation type="submission" date="2018-05" db="EMBL/GenBank/DDBJ databases">
        <title>Complete Genome Sequence of Methylobacterium sp. 17Sr1-43.</title>
        <authorList>
            <person name="Srinivasan S."/>
        </authorList>
    </citation>
    <scope>NUCLEOTIDE SEQUENCE [LARGE SCALE GENOMIC DNA]</scope>
    <source>
        <strain evidence="1 2">17Sr1-43</strain>
    </source>
</reference>
<proteinExistence type="predicted"/>
<protein>
    <submittedName>
        <fullName evidence="1">Uncharacterized protein</fullName>
    </submittedName>
</protein>
<accession>A0A2U8VUR4</accession>
<dbReference type="AlphaFoldDB" id="A0A2U8VUR4"/>
<evidence type="ECO:0000313" key="2">
    <source>
        <dbReference type="Proteomes" id="UP000246058"/>
    </source>
</evidence>
<sequence length="78" mass="8046">MIAGSAVSLTLIGFTGVAGWKAAERTDTEIMTLAGEKAASTTGQVSVQITEALSAGRSFAATLAGYVEDRTGRRRLTP</sequence>
<dbReference type="KEGG" id="meti:DK427_16980"/>
<dbReference type="EMBL" id="CP029551">
    <property type="protein sequence ID" value="AWN37211.1"/>
    <property type="molecule type" value="Genomic_DNA"/>
</dbReference>
<evidence type="ECO:0000313" key="1">
    <source>
        <dbReference type="EMBL" id="AWN37211.1"/>
    </source>
</evidence>
<name>A0A2U8VUR4_9HYPH</name>
<dbReference type="Proteomes" id="UP000246058">
    <property type="component" value="Chromosome"/>
</dbReference>
<organism evidence="1 2">
    <name type="scientific">Methylobacterium radiodurans</name>
    <dbReference type="NCBI Taxonomy" id="2202828"/>
    <lineage>
        <taxon>Bacteria</taxon>
        <taxon>Pseudomonadati</taxon>
        <taxon>Pseudomonadota</taxon>
        <taxon>Alphaproteobacteria</taxon>
        <taxon>Hyphomicrobiales</taxon>
        <taxon>Methylobacteriaceae</taxon>
        <taxon>Methylobacterium</taxon>
    </lineage>
</organism>
<gene>
    <name evidence="1" type="ORF">DK427_16980</name>
</gene>
<keyword evidence="2" id="KW-1185">Reference proteome</keyword>